<feature type="compositionally biased region" description="Basic and acidic residues" evidence="6">
    <location>
        <begin position="529"/>
        <end position="544"/>
    </location>
</feature>
<dbReference type="InterPro" id="IPR014014">
    <property type="entry name" value="RNA_helicase_DEAD_Q_motif"/>
</dbReference>
<evidence type="ECO:0000256" key="4">
    <source>
        <dbReference type="ARBA" id="ARBA00022840"/>
    </source>
</evidence>
<name>A0A7S0ZAY7_9RHOD</name>
<dbReference type="Pfam" id="PF00270">
    <property type="entry name" value="DEAD"/>
    <property type="match status" value="1"/>
</dbReference>
<keyword evidence="4" id="KW-0067">ATP-binding</keyword>
<feature type="region of interest" description="Disordered" evidence="6">
    <location>
        <begin position="66"/>
        <end position="96"/>
    </location>
</feature>
<reference evidence="10" key="1">
    <citation type="submission" date="2021-01" db="EMBL/GenBank/DDBJ databases">
        <authorList>
            <person name="Corre E."/>
            <person name="Pelletier E."/>
            <person name="Niang G."/>
            <person name="Scheremetjew M."/>
            <person name="Finn R."/>
            <person name="Kale V."/>
            <person name="Holt S."/>
            <person name="Cochrane G."/>
            <person name="Meng A."/>
            <person name="Brown T."/>
            <person name="Cohen L."/>
        </authorList>
    </citation>
    <scope>NUCLEOTIDE SEQUENCE</scope>
    <source>
        <strain evidence="10">CCMP3278</strain>
    </source>
</reference>
<dbReference type="InterPro" id="IPR027417">
    <property type="entry name" value="P-loop_NTPase"/>
</dbReference>
<evidence type="ECO:0008006" key="11">
    <source>
        <dbReference type="Google" id="ProtNLM"/>
    </source>
</evidence>
<dbReference type="CDD" id="cd18787">
    <property type="entry name" value="SF2_C_DEAD"/>
    <property type="match status" value="1"/>
</dbReference>
<protein>
    <recommendedName>
        <fullName evidence="11">RNA helicase</fullName>
    </recommendedName>
</protein>
<dbReference type="InterPro" id="IPR011545">
    <property type="entry name" value="DEAD/DEAH_box_helicase_dom"/>
</dbReference>
<gene>
    <name evidence="10" type="ORF">TOLI1172_LOCUS619</name>
</gene>
<keyword evidence="3" id="KW-0347">Helicase</keyword>
<sequence>MKDNWSLAFVGGFSGSLENHSKIVIQKKCAVVCLSSSVKVQSRSHGIPNSSRSTFGASTVAAVPSVEKQSSKPKSVSEGDFALGSTRTVSDERSHGKKVPSMTEFLADNSALVPGFLSVQANGFASLGIGEKLCEALKEQGLIQPSVIQARALVPILSGVSTVVGASTGSGKTLTYLLPVIQALKNEEMTQQMQMKEDSDYSDPSGSWKVRASRRPRVVILAPTRELAQQVFLVAKTLSHYEKCRVVSLVGGDKSLKKQEEALQRSPVDIVISTTGRLLQHIEAANIDLCECKTVVIDEVDTMFDEGFGPELGRIIQRIKRRQESFQKAKGLSVKEDGETGESIQFVAVGATHPTQAEELYAAAFPNAKRINSDLHVVPRGMLQRFVNVSPQEKTSELLALLGNTPKSSLDGGRMIIFANTIDSCRFVDHFLQEHGFTTSCIHGGVPAETRASNFKKFQEHKTQLLVCTDVAARGLDNLAVDHVVMFDFPTTAVDYLHRAGRTARAGRKGIVTSLVSRRDASLANVMEKSARMRSDALVSEKEKRKERHLKQKKDETANRRAAIELKGAPTPGRKNPDPIDTTTRSTRPKSSSFSASKRTGPKPSSFGSSSRRGPSAARSSSRYGRR</sequence>
<evidence type="ECO:0000256" key="6">
    <source>
        <dbReference type="SAM" id="MobiDB-lite"/>
    </source>
</evidence>
<dbReference type="CDD" id="cd00268">
    <property type="entry name" value="DEADc"/>
    <property type="match status" value="1"/>
</dbReference>
<dbReference type="SMART" id="SM00490">
    <property type="entry name" value="HELICc"/>
    <property type="match status" value="1"/>
</dbReference>
<dbReference type="InterPro" id="IPR014001">
    <property type="entry name" value="Helicase_ATP-bd"/>
</dbReference>
<dbReference type="AlphaFoldDB" id="A0A7S0ZAY7"/>
<feature type="region of interest" description="Disordered" evidence="6">
    <location>
        <begin position="527"/>
        <end position="627"/>
    </location>
</feature>
<dbReference type="PANTHER" id="PTHR47960">
    <property type="entry name" value="DEAD-BOX ATP-DEPENDENT RNA HELICASE 50"/>
    <property type="match status" value="1"/>
</dbReference>
<dbReference type="GO" id="GO:0003724">
    <property type="term" value="F:RNA helicase activity"/>
    <property type="evidence" value="ECO:0007669"/>
    <property type="project" value="InterPro"/>
</dbReference>
<dbReference type="GO" id="GO:0003676">
    <property type="term" value="F:nucleic acid binding"/>
    <property type="evidence" value="ECO:0007669"/>
    <property type="project" value="InterPro"/>
</dbReference>
<dbReference type="Gene3D" id="3.40.50.300">
    <property type="entry name" value="P-loop containing nucleotide triphosphate hydrolases"/>
    <property type="match status" value="2"/>
</dbReference>
<dbReference type="SMART" id="SM00487">
    <property type="entry name" value="DEXDc"/>
    <property type="match status" value="1"/>
</dbReference>
<evidence type="ECO:0000256" key="5">
    <source>
        <dbReference type="PROSITE-ProRule" id="PRU00552"/>
    </source>
</evidence>
<accession>A0A7S0ZAY7</accession>
<evidence type="ECO:0000256" key="1">
    <source>
        <dbReference type="ARBA" id="ARBA00022741"/>
    </source>
</evidence>
<feature type="domain" description="Helicase C-terminal" evidence="8">
    <location>
        <begin position="397"/>
        <end position="546"/>
    </location>
</feature>
<proteinExistence type="predicted"/>
<dbReference type="InterPro" id="IPR044742">
    <property type="entry name" value="DEAD/DEAH_RhlB"/>
</dbReference>
<dbReference type="Pfam" id="PF00271">
    <property type="entry name" value="Helicase_C"/>
    <property type="match status" value="1"/>
</dbReference>
<dbReference type="PROSITE" id="PS51195">
    <property type="entry name" value="Q_MOTIF"/>
    <property type="match status" value="1"/>
</dbReference>
<evidence type="ECO:0000256" key="3">
    <source>
        <dbReference type="ARBA" id="ARBA00022806"/>
    </source>
</evidence>
<dbReference type="GO" id="GO:0016787">
    <property type="term" value="F:hydrolase activity"/>
    <property type="evidence" value="ECO:0007669"/>
    <property type="project" value="UniProtKB-KW"/>
</dbReference>
<dbReference type="PROSITE" id="PS51194">
    <property type="entry name" value="HELICASE_CTER"/>
    <property type="match status" value="1"/>
</dbReference>
<keyword evidence="1" id="KW-0547">Nucleotide-binding</keyword>
<dbReference type="GO" id="GO:0005524">
    <property type="term" value="F:ATP binding"/>
    <property type="evidence" value="ECO:0007669"/>
    <property type="project" value="UniProtKB-KW"/>
</dbReference>
<feature type="domain" description="Helicase ATP-binding" evidence="7">
    <location>
        <begin position="153"/>
        <end position="371"/>
    </location>
</feature>
<evidence type="ECO:0000256" key="2">
    <source>
        <dbReference type="ARBA" id="ARBA00022801"/>
    </source>
</evidence>
<dbReference type="InterPro" id="IPR001650">
    <property type="entry name" value="Helicase_C-like"/>
</dbReference>
<feature type="domain" description="DEAD-box RNA helicase Q" evidence="9">
    <location>
        <begin position="122"/>
        <end position="150"/>
    </location>
</feature>
<organism evidence="10">
    <name type="scientific">Timspurckia oligopyrenoides</name>
    <dbReference type="NCBI Taxonomy" id="708627"/>
    <lineage>
        <taxon>Eukaryota</taxon>
        <taxon>Rhodophyta</taxon>
        <taxon>Bangiophyceae</taxon>
        <taxon>Porphyridiales</taxon>
        <taxon>Porphyridiaceae</taxon>
        <taxon>Timspurckia</taxon>
    </lineage>
</organism>
<dbReference type="EMBL" id="HBFP01000840">
    <property type="protein sequence ID" value="CAD8816231.1"/>
    <property type="molecule type" value="Transcribed_RNA"/>
</dbReference>
<evidence type="ECO:0000259" key="9">
    <source>
        <dbReference type="PROSITE" id="PS51195"/>
    </source>
</evidence>
<keyword evidence="2" id="KW-0378">Hydrolase</keyword>
<feature type="compositionally biased region" description="Basic and acidic residues" evidence="6">
    <location>
        <begin position="553"/>
        <end position="564"/>
    </location>
</feature>
<evidence type="ECO:0000259" key="7">
    <source>
        <dbReference type="PROSITE" id="PS51192"/>
    </source>
</evidence>
<evidence type="ECO:0000313" key="10">
    <source>
        <dbReference type="EMBL" id="CAD8816231.1"/>
    </source>
</evidence>
<dbReference type="SUPFAM" id="SSF52540">
    <property type="entry name" value="P-loop containing nucleoside triphosphate hydrolases"/>
    <property type="match status" value="1"/>
</dbReference>
<feature type="compositionally biased region" description="Low complexity" evidence="6">
    <location>
        <begin position="582"/>
        <end position="627"/>
    </location>
</feature>
<feature type="short sequence motif" description="Q motif" evidence="5">
    <location>
        <begin position="122"/>
        <end position="150"/>
    </location>
</feature>
<evidence type="ECO:0000259" key="8">
    <source>
        <dbReference type="PROSITE" id="PS51194"/>
    </source>
</evidence>
<dbReference type="PROSITE" id="PS51192">
    <property type="entry name" value="HELICASE_ATP_BIND_1"/>
    <property type="match status" value="1"/>
</dbReference>